<evidence type="ECO:0000313" key="4">
    <source>
        <dbReference type="EMBL" id="CAE0456802.1"/>
    </source>
</evidence>
<feature type="transmembrane region" description="Helical" evidence="2">
    <location>
        <begin position="122"/>
        <end position="140"/>
    </location>
</feature>
<evidence type="ECO:0000256" key="2">
    <source>
        <dbReference type="SAM" id="Phobius"/>
    </source>
</evidence>
<accession>A0A7S3V4J0</accession>
<keyword evidence="2" id="KW-1133">Transmembrane helix</keyword>
<proteinExistence type="predicted"/>
<keyword evidence="2" id="KW-0472">Membrane</keyword>
<feature type="signal peptide" evidence="3">
    <location>
        <begin position="1"/>
        <end position="24"/>
    </location>
</feature>
<keyword evidence="3" id="KW-0732">Signal</keyword>
<evidence type="ECO:0000256" key="3">
    <source>
        <dbReference type="SAM" id="SignalP"/>
    </source>
</evidence>
<reference evidence="4" key="1">
    <citation type="submission" date="2021-01" db="EMBL/GenBank/DDBJ databases">
        <authorList>
            <person name="Corre E."/>
            <person name="Pelletier E."/>
            <person name="Niang G."/>
            <person name="Scheremetjew M."/>
            <person name="Finn R."/>
            <person name="Kale V."/>
            <person name="Holt S."/>
            <person name="Cochrane G."/>
            <person name="Meng A."/>
            <person name="Brown T."/>
            <person name="Cohen L."/>
        </authorList>
    </citation>
    <scope>NUCLEOTIDE SEQUENCE</scope>
    <source>
        <strain evidence="4">MM31A-1</strain>
    </source>
</reference>
<feature type="transmembrane region" description="Helical" evidence="2">
    <location>
        <begin position="323"/>
        <end position="343"/>
    </location>
</feature>
<feature type="transmembrane region" description="Helical" evidence="2">
    <location>
        <begin position="175"/>
        <end position="195"/>
    </location>
</feature>
<keyword evidence="2" id="KW-0812">Transmembrane</keyword>
<dbReference type="AlphaFoldDB" id="A0A7S3V4J0"/>
<dbReference type="EMBL" id="HBIO01002286">
    <property type="protein sequence ID" value="CAE0456802.1"/>
    <property type="molecule type" value="Transcribed_RNA"/>
</dbReference>
<evidence type="ECO:0000256" key="1">
    <source>
        <dbReference type="SAM" id="MobiDB-lite"/>
    </source>
</evidence>
<gene>
    <name evidence="4" type="ORF">CDEB00056_LOCUS1643</name>
</gene>
<feature type="transmembrane region" description="Helical" evidence="2">
    <location>
        <begin position="298"/>
        <end position="317"/>
    </location>
</feature>
<sequence>MAKTYRFACFTLSLYLLNVHAARGFSPSAATKAMSTTPIRQKMSPSKKHSLQNTRGGGLKAWPLTKDPKGMSPDYPLAAGRIAITIASTFFTWYAQKTNQYSSVMASSAFTLVCSMCFDRRLGQAAFCGSFAGMSSLAVIPSWRLALALGGMTSFFFEALIHYRNAFLGVGGRLGATAFIATSLVAAMTSIPTGFSLGAISLKYTSTVASMAFWHALGSIGTIVLREVSDDSAAADPVRASAVIGLIGALLLEDKTAALAVYGGSFAGMSLPSRLMYGILPGQQKSESGVKSGNPTTLSLLSAFTVAGAIGGIVHGATIDLGFWPGGWGGKAGSCAFVGCLIYRGCSKMLASLTPKRSGATSSV</sequence>
<organism evidence="4">
    <name type="scientific">Chaetoceros debilis</name>
    <dbReference type="NCBI Taxonomy" id="122233"/>
    <lineage>
        <taxon>Eukaryota</taxon>
        <taxon>Sar</taxon>
        <taxon>Stramenopiles</taxon>
        <taxon>Ochrophyta</taxon>
        <taxon>Bacillariophyta</taxon>
        <taxon>Coscinodiscophyceae</taxon>
        <taxon>Chaetocerotophycidae</taxon>
        <taxon>Chaetocerotales</taxon>
        <taxon>Chaetocerotaceae</taxon>
        <taxon>Chaetoceros</taxon>
    </lineage>
</organism>
<feature type="region of interest" description="Disordered" evidence="1">
    <location>
        <begin position="36"/>
        <end position="55"/>
    </location>
</feature>
<feature type="chain" id="PRO_5031321202" evidence="3">
    <location>
        <begin position="25"/>
        <end position="364"/>
    </location>
</feature>
<feature type="transmembrane region" description="Helical" evidence="2">
    <location>
        <begin position="75"/>
        <end position="95"/>
    </location>
</feature>
<name>A0A7S3V4J0_9STRA</name>
<protein>
    <submittedName>
        <fullName evidence="4">Uncharacterized protein</fullName>
    </submittedName>
</protein>